<proteinExistence type="predicted"/>
<name>G4QCT6_TAYAM</name>
<reference evidence="2 3" key="2">
    <citation type="journal article" date="2012" name="PLoS ONE">
        <title>Genomic characterization of the taylorella genus.</title>
        <authorList>
            <person name="Hebert L."/>
            <person name="Moumen B."/>
            <person name="Pons N."/>
            <person name="Duquesne F."/>
            <person name="Breuil M.F."/>
            <person name="Goux D."/>
            <person name="Batto J.M."/>
            <person name="Laugier C."/>
            <person name="Renault P."/>
            <person name="Petry S."/>
        </authorList>
    </citation>
    <scope>NUCLEOTIDE SEQUENCE [LARGE SCALE GENOMIC DNA]</scope>
    <source>
        <strain evidence="2 3">MCE3</strain>
    </source>
</reference>
<dbReference type="KEGG" id="tas:TASI_0441"/>
<feature type="coiled-coil region" evidence="1">
    <location>
        <begin position="149"/>
        <end position="181"/>
    </location>
</feature>
<dbReference type="RefSeq" id="WP_014111114.1">
    <property type="nucleotide sequence ID" value="NC_016043.1"/>
</dbReference>
<dbReference type="HOGENOM" id="CLU_415561_0_0_4"/>
<dbReference type="AlphaFoldDB" id="G4QCT6"/>
<dbReference type="eggNOG" id="ENOG502ZC10">
    <property type="taxonomic scope" value="Bacteria"/>
</dbReference>
<keyword evidence="1" id="KW-0175">Coiled coil</keyword>
<evidence type="ECO:0008006" key="4">
    <source>
        <dbReference type="Google" id="ProtNLM"/>
    </source>
</evidence>
<evidence type="ECO:0000256" key="1">
    <source>
        <dbReference type="SAM" id="Coils"/>
    </source>
</evidence>
<dbReference type="STRING" id="1008459.TASI_0441"/>
<reference key="1">
    <citation type="submission" date="2011-09" db="EMBL/GenBank/DDBJ databases">
        <title>Genomic characterization of the Taylorella genus.</title>
        <authorList>
            <person name="Hebert L."/>
            <person name="Moumen B."/>
            <person name="Pons N."/>
            <person name="Duquesne F."/>
            <person name="Breuil M.-F."/>
            <person name="Goux D."/>
            <person name="Batto J.-M."/>
            <person name="Renault P."/>
            <person name="Laugier C."/>
            <person name="Petry S."/>
        </authorList>
    </citation>
    <scope>NUCLEOTIDE SEQUENCE</scope>
    <source>
        <strain>MCE3</strain>
    </source>
</reference>
<dbReference type="OrthoDB" id="5440316at2"/>
<accession>G4QCT6</accession>
<gene>
    <name evidence="2" type="ordered locus">TASI_0441</name>
</gene>
<evidence type="ECO:0000313" key="2">
    <source>
        <dbReference type="EMBL" id="AEP36216.1"/>
    </source>
</evidence>
<sequence length="660" mass="74636">MTEKETINDLKIKAEEAHYESVRESLDTDYYTELAQYVRERWVENRDYKSDISTIIKECDNQRSSKYDDGDVVDCETDVFLGITDLKCSACEDWLKDVLVNAADKPWTIEPTPIPDLSDVHKENIRHILKREILARGYPPDVVADKARLEELKTTVGKLELEKAKESCDEMSNLISDQLTESSWRKVFEQWQSDIVTYPAGILKGPVVKNVKTLKWNGADLITTVEPSLTVERIAPQDFYPSPEATNPQDANNIIEVMRMTKSKLYECIGLPNFNDEAIRLVLFEFGQSFYEWTSFDKPRDEVLPNRWGEAQTIDVLDFWGRVTGRLLEEWGIEVEDRDAEYECNVWLVDKYVIRALLNPEPLGRRPYHVAHFRKEPGKFWGKGIPQILRDCQRIANASARSLVKNMSISAGPIVELDVNKLDRTEESPERIEPWRVYHVDSELNPNSVGPAIRYNLAPSVANELLGVMNRFLSMADELSGVPAYTYGQMGGMAHTLGGFSLQYSNALKGIKGVLANMDRDGIEPLITQFWTYNMLFSEDDGIKADAKVVAKGSQGILQREQAQARSIETLQVISPFLQSGLVPPQAARDLLVKWSGENGYDISKYFPDIQSENEIASVYGGVTQPTIDETQGSLNYGEPKLDNRSAPALEVLQNSQLGV</sequence>
<organism evidence="2 3">
    <name type="scientific">Taylorella asinigenitalis (strain MCE3)</name>
    <dbReference type="NCBI Taxonomy" id="1008459"/>
    <lineage>
        <taxon>Bacteria</taxon>
        <taxon>Pseudomonadati</taxon>
        <taxon>Pseudomonadota</taxon>
        <taxon>Betaproteobacteria</taxon>
        <taxon>Burkholderiales</taxon>
        <taxon>Alcaligenaceae</taxon>
        <taxon>Taylorella</taxon>
    </lineage>
</organism>
<evidence type="ECO:0000313" key="3">
    <source>
        <dbReference type="Proteomes" id="UP000009284"/>
    </source>
</evidence>
<dbReference type="InterPro" id="IPR056909">
    <property type="entry name" value="SU10_portal"/>
</dbReference>
<protein>
    <recommendedName>
        <fullName evidence="4">Portal protein</fullName>
    </recommendedName>
</protein>
<dbReference type="Proteomes" id="UP000009284">
    <property type="component" value="Chromosome"/>
</dbReference>
<dbReference type="Pfam" id="PF23899">
    <property type="entry name" value="SU10_portal"/>
    <property type="match status" value="1"/>
</dbReference>
<keyword evidence="3" id="KW-1185">Reference proteome</keyword>
<dbReference type="EMBL" id="CP003059">
    <property type="protein sequence ID" value="AEP36216.1"/>
    <property type="molecule type" value="Genomic_DNA"/>
</dbReference>